<comment type="caution">
    <text evidence="1">The sequence shown here is derived from an EMBL/GenBank/DDBJ whole genome shotgun (WGS) entry which is preliminary data.</text>
</comment>
<evidence type="ECO:0000313" key="1">
    <source>
        <dbReference type="EMBL" id="GFR51982.1"/>
    </source>
</evidence>
<sequence>SAATAQLAEAIAHEVYRQLSNRYSLQAPFAAGDIVKIVQSYAQMGLTDGSIARMYDAVGSHVAKRIRAGHVGAMTRPADCAALLQGFADAGHVSVVVPELLTACAMQISQ</sequence>
<evidence type="ECO:0000313" key="2">
    <source>
        <dbReference type="Proteomes" id="UP001054857"/>
    </source>
</evidence>
<organism evidence="1 2">
    <name type="scientific">Astrephomene gubernaculifera</name>
    <dbReference type="NCBI Taxonomy" id="47775"/>
    <lineage>
        <taxon>Eukaryota</taxon>
        <taxon>Viridiplantae</taxon>
        <taxon>Chlorophyta</taxon>
        <taxon>core chlorophytes</taxon>
        <taxon>Chlorophyceae</taxon>
        <taxon>CS clade</taxon>
        <taxon>Chlamydomonadales</taxon>
        <taxon>Astrephomenaceae</taxon>
        <taxon>Astrephomene</taxon>
    </lineage>
</organism>
<proteinExistence type="predicted"/>
<gene>
    <name evidence="1" type="ORF">Agub_g14513</name>
</gene>
<accession>A0AAD3HT73</accession>
<reference evidence="1 2" key="1">
    <citation type="journal article" date="2021" name="Sci. Rep.">
        <title>Genome sequencing of the multicellular alga Astrephomene provides insights into convergent evolution of germ-soma differentiation.</title>
        <authorList>
            <person name="Yamashita S."/>
            <person name="Yamamoto K."/>
            <person name="Matsuzaki R."/>
            <person name="Suzuki S."/>
            <person name="Yamaguchi H."/>
            <person name="Hirooka S."/>
            <person name="Minakuchi Y."/>
            <person name="Miyagishima S."/>
            <person name="Kawachi M."/>
            <person name="Toyoda A."/>
            <person name="Nozaki H."/>
        </authorList>
    </citation>
    <scope>NUCLEOTIDE SEQUENCE [LARGE SCALE GENOMIC DNA]</scope>
    <source>
        <strain evidence="1 2">NIES-4017</strain>
    </source>
</reference>
<protein>
    <submittedName>
        <fullName evidence="1">Uncharacterized protein</fullName>
    </submittedName>
</protein>
<dbReference type="AlphaFoldDB" id="A0AAD3HT73"/>
<dbReference type="EMBL" id="BMAR01000056">
    <property type="protein sequence ID" value="GFR51982.1"/>
    <property type="molecule type" value="Genomic_DNA"/>
</dbReference>
<feature type="non-terminal residue" evidence="1">
    <location>
        <position position="110"/>
    </location>
</feature>
<dbReference type="Proteomes" id="UP001054857">
    <property type="component" value="Unassembled WGS sequence"/>
</dbReference>
<name>A0AAD3HT73_9CHLO</name>
<feature type="non-terminal residue" evidence="1">
    <location>
        <position position="1"/>
    </location>
</feature>
<keyword evidence="2" id="KW-1185">Reference proteome</keyword>